<protein>
    <submittedName>
        <fullName evidence="2">Uncharacterized protein</fullName>
    </submittedName>
</protein>
<reference evidence="2" key="1">
    <citation type="submission" date="2022-01" db="EMBL/GenBank/DDBJ databases">
        <authorList>
            <person name="King R."/>
        </authorList>
    </citation>
    <scope>NUCLEOTIDE SEQUENCE</scope>
</reference>
<keyword evidence="1" id="KW-0812">Transmembrane</keyword>
<keyword evidence="1" id="KW-0472">Membrane</keyword>
<keyword evidence="1" id="KW-1133">Transmembrane helix</keyword>
<gene>
    <name evidence="2" type="ORF">CHIRRI_LOCUS8271</name>
</gene>
<feature type="transmembrane region" description="Helical" evidence="1">
    <location>
        <begin position="9"/>
        <end position="28"/>
    </location>
</feature>
<proteinExistence type="predicted"/>
<evidence type="ECO:0000313" key="2">
    <source>
        <dbReference type="EMBL" id="CAG9805399.1"/>
    </source>
</evidence>
<organism evidence="2 3">
    <name type="scientific">Chironomus riparius</name>
    <dbReference type="NCBI Taxonomy" id="315576"/>
    <lineage>
        <taxon>Eukaryota</taxon>
        <taxon>Metazoa</taxon>
        <taxon>Ecdysozoa</taxon>
        <taxon>Arthropoda</taxon>
        <taxon>Hexapoda</taxon>
        <taxon>Insecta</taxon>
        <taxon>Pterygota</taxon>
        <taxon>Neoptera</taxon>
        <taxon>Endopterygota</taxon>
        <taxon>Diptera</taxon>
        <taxon>Nematocera</taxon>
        <taxon>Chironomoidea</taxon>
        <taxon>Chironomidae</taxon>
        <taxon>Chironominae</taxon>
        <taxon>Chironomus</taxon>
    </lineage>
</organism>
<reference evidence="2" key="2">
    <citation type="submission" date="2022-10" db="EMBL/GenBank/DDBJ databases">
        <authorList>
            <consortium name="ENA_rothamsted_submissions"/>
            <consortium name="culmorum"/>
            <person name="King R."/>
        </authorList>
    </citation>
    <scope>NUCLEOTIDE SEQUENCE</scope>
</reference>
<keyword evidence="3" id="KW-1185">Reference proteome</keyword>
<evidence type="ECO:0000313" key="3">
    <source>
        <dbReference type="Proteomes" id="UP001153620"/>
    </source>
</evidence>
<dbReference type="Proteomes" id="UP001153620">
    <property type="component" value="Chromosome 2"/>
</dbReference>
<dbReference type="EMBL" id="OU895878">
    <property type="protein sequence ID" value="CAG9805399.1"/>
    <property type="molecule type" value="Genomic_DNA"/>
</dbReference>
<name>A0A9N9RZF2_9DIPT</name>
<evidence type="ECO:0000256" key="1">
    <source>
        <dbReference type="SAM" id="Phobius"/>
    </source>
</evidence>
<accession>A0A9N9RZF2</accession>
<sequence length="124" mass="14257">MHNLFLKIFFYSLIFFLISKMLFVVFTICQELCVSSTIALSVSLKLITSYKFFRTSNFLHNKTYFYVAELNIFGCSEFINGGLFMDDVKYNIPSSIMISSSLFDILRAIISQLPIASKLAIDSW</sequence>
<dbReference type="AlphaFoldDB" id="A0A9N9RZF2"/>